<feature type="transmembrane region" description="Helical" evidence="6">
    <location>
        <begin position="241"/>
        <end position="262"/>
    </location>
</feature>
<evidence type="ECO:0008006" key="8">
    <source>
        <dbReference type="Google" id="ProtNLM"/>
    </source>
</evidence>
<feature type="transmembrane region" description="Helical" evidence="6">
    <location>
        <begin position="302"/>
        <end position="320"/>
    </location>
</feature>
<evidence type="ECO:0000256" key="4">
    <source>
        <dbReference type="ARBA" id="ARBA00022989"/>
    </source>
</evidence>
<dbReference type="PANTHER" id="PTHR32196:SF69">
    <property type="entry name" value="BRANCHED-CHAIN AMINO ACID TRANSPORT SYSTEM, PERMEASE PROTEIN"/>
    <property type="match status" value="1"/>
</dbReference>
<evidence type="ECO:0000256" key="6">
    <source>
        <dbReference type="SAM" id="Phobius"/>
    </source>
</evidence>
<accession>A0A644TY20</accession>
<evidence type="ECO:0000256" key="2">
    <source>
        <dbReference type="ARBA" id="ARBA00022475"/>
    </source>
</evidence>
<dbReference type="EMBL" id="VSSQ01000054">
    <property type="protein sequence ID" value="MPL70611.1"/>
    <property type="molecule type" value="Genomic_DNA"/>
</dbReference>
<dbReference type="CDD" id="cd06574">
    <property type="entry name" value="TM_PBP1_branched-chain-AA_like"/>
    <property type="match status" value="1"/>
</dbReference>
<feature type="transmembrane region" description="Helical" evidence="6">
    <location>
        <begin position="37"/>
        <end position="55"/>
    </location>
</feature>
<keyword evidence="2" id="KW-1003">Cell membrane</keyword>
<evidence type="ECO:0000256" key="3">
    <source>
        <dbReference type="ARBA" id="ARBA00022692"/>
    </source>
</evidence>
<evidence type="ECO:0000256" key="5">
    <source>
        <dbReference type="ARBA" id="ARBA00023136"/>
    </source>
</evidence>
<organism evidence="7">
    <name type="scientific">bioreactor metagenome</name>
    <dbReference type="NCBI Taxonomy" id="1076179"/>
    <lineage>
        <taxon>unclassified sequences</taxon>
        <taxon>metagenomes</taxon>
        <taxon>ecological metagenomes</taxon>
    </lineage>
</organism>
<feature type="transmembrane region" description="Helical" evidence="6">
    <location>
        <begin position="116"/>
        <end position="135"/>
    </location>
</feature>
<sequence length="335" mass="33823">MIEGILVEGLVYGIMALGLFISFRILDFPDLTVEGSFPAGAAAAGAIVAGLAGALAPRAPAAGGFGAAGGLGAAAAVPAGLAAAAPVLALIGGFAAGALAGLVTSLIHHRLKVPPILAGIITMTGFYSINLRILGGRPNMPLIRNNPLLGFARTWLGSGVLQDISLFIAALLAALLVAGLMDLFFHTEIGIAMGAMGDNEASVVQAGINPVSLRSLGIALANGIVGLSGALAASYQGFADVNFGAGIVASGLASVMLGELLIKSQFIGVQIFRVLAGSILFKGLMYVARSWGYLAGITPNDLRLLTALLIIGSISVSKYAGKKPKALSRPGEKRR</sequence>
<dbReference type="InterPro" id="IPR001851">
    <property type="entry name" value="ABC_transp_permease"/>
</dbReference>
<keyword evidence="5 6" id="KW-0472">Membrane</keyword>
<feature type="transmembrane region" description="Helical" evidence="6">
    <location>
        <begin position="164"/>
        <end position="185"/>
    </location>
</feature>
<feature type="transmembrane region" description="Helical" evidence="6">
    <location>
        <begin position="216"/>
        <end position="235"/>
    </location>
</feature>
<dbReference type="GO" id="GO:0022857">
    <property type="term" value="F:transmembrane transporter activity"/>
    <property type="evidence" value="ECO:0007669"/>
    <property type="project" value="InterPro"/>
</dbReference>
<protein>
    <recommendedName>
        <fullName evidence="8">ABC transporter permease</fullName>
    </recommendedName>
</protein>
<feature type="transmembrane region" description="Helical" evidence="6">
    <location>
        <begin position="274"/>
        <end position="296"/>
    </location>
</feature>
<dbReference type="PANTHER" id="PTHR32196">
    <property type="entry name" value="ABC TRANSPORTER PERMEASE PROTEIN YPHD-RELATED-RELATED"/>
    <property type="match status" value="1"/>
</dbReference>
<feature type="transmembrane region" description="Helical" evidence="6">
    <location>
        <begin position="5"/>
        <end position="25"/>
    </location>
</feature>
<comment type="caution">
    <text evidence="7">The sequence shown here is derived from an EMBL/GenBank/DDBJ whole genome shotgun (WGS) entry which is preliminary data.</text>
</comment>
<dbReference type="Pfam" id="PF02653">
    <property type="entry name" value="BPD_transp_2"/>
    <property type="match status" value="1"/>
</dbReference>
<keyword evidence="4 6" id="KW-1133">Transmembrane helix</keyword>
<feature type="transmembrane region" description="Helical" evidence="6">
    <location>
        <begin position="87"/>
        <end position="107"/>
    </location>
</feature>
<gene>
    <name evidence="7" type="ORF">SDC9_16370</name>
</gene>
<evidence type="ECO:0000256" key="1">
    <source>
        <dbReference type="ARBA" id="ARBA00004651"/>
    </source>
</evidence>
<dbReference type="AlphaFoldDB" id="A0A644TY20"/>
<reference evidence="7" key="1">
    <citation type="submission" date="2019-08" db="EMBL/GenBank/DDBJ databases">
        <authorList>
            <person name="Kucharzyk K."/>
            <person name="Murdoch R.W."/>
            <person name="Higgins S."/>
            <person name="Loffler F."/>
        </authorList>
    </citation>
    <scope>NUCLEOTIDE SEQUENCE</scope>
</reference>
<proteinExistence type="predicted"/>
<dbReference type="GO" id="GO:0005886">
    <property type="term" value="C:plasma membrane"/>
    <property type="evidence" value="ECO:0007669"/>
    <property type="project" value="UniProtKB-SubCell"/>
</dbReference>
<comment type="subcellular location">
    <subcellularLocation>
        <location evidence="1">Cell membrane</location>
        <topology evidence="1">Multi-pass membrane protein</topology>
    </subcellularLocation>
</comment>
<keyword evidence="3 6" id="KW-0812">Transmembrane</keyword>
<evidence type="ECO:0000313" key="7">
    <source>
        <dbReference type="EMBL" id="MPL70611.1"/>
    </source>
</evidence>
<name>A0A644TY20_9ZZZZ</name>
<feature type="transmembrane region" description="Helical" evidence="6">
    <location>
        <begin position="62"/>
        <end position="81"/>
    </location>
</feature>